<organism evidence="1 2">
    <name type="scientific">Melastoma candidum</name>
    <dbReference type="NCBI Taxonomy" id="119954"/>
    <lineage>
        <taxon>Eukaryota</taxon>
        <taxon>Viridiplantae</taxon>
        <taxon>Streptophyta</taxon>
        <taxon>Embryophyta</taxon>
        <taxon>Tracheophyta</taxon>
        <taxon>Spermatophyta</taxon>
        <taxon>Magnoliopsida</taxon>
        <taxon>eudicotyledons</taxon>
        <taxon>Gunneridae</taxon>
        <taxon>Pentapetalae</taxon>
        <taxon>rosids</taxon>
        <taxon>malvids</taxon>
        <taxon>Myrtales</taxon>
        <taxon>Melastomataceae</taxon>
        <taxon>Melastomatoideae</taxon>
        <taxon>Melastomateae</taxon>
        <taxon>Melastoma</taxon>
    </lineage>
</organism>
<evidence type="ECO:0000313" key="1">
    <source>
        <dbReference type="EMBL" id="KAI4381925.1"/>
    </source>
</evidence>
<dbReference type="Proteomes" id="UP001057402">
    <property type="component" value="Chromosome 3"/>
</dbReference>
<accession>A0ACB9RSP8</accession>
<proteinExistence type="predicted"/>
<comment type="caution">
    <text evidence="1">The sequence shown here is derived from an EMBL/GenBank/DDBJ whole genome shotgun (WGS) entry which is preliminary data.</text>
</comment>
<sequence length="122" mass="13055">MFLGAQSFGIIRCKSFHSWLYNFSGMNKPDPSIDPGFLDTLRSQCGNVSSHLLTAPSASPSLSKAPSPCPSSFKSPQSPIEEPGVAMDRSPRNQKRIWQIILPQSSAGKGDSVHGPAVDVQG</sequence>
<reference evidence="2" key="1">
    <citation type="journal article" date="2023" name="Front. Plant Sci.">
        <title>Chromosomal-level genome assembly of Melastoma candidum provides insights into trichome evolution.</title>
        <authorList>
            <person name="Zhong Y."/>
            <person name="Wu W."/>
            <person name="Sun C."/>
            <person name="Zou P."/>
            <person name="Liu Y."/>
            <person name="Dai S."/>
            <person name="Zhou R."/>
        </authorList>
    </citation>
    <scope>NUCLEOTIDE SEQUENCE [LARGE SCALE GENOMIC DNA]</scope>
</reference>
<name>A0ACB9RSP8_9MYRT</name>
<keyword evidence="2" id="KW-1185">Reference proteome</keyword>
<dbReference type="EMBL" id="CM042882">
    <property type="protein sequence ID" value="KAI4381925.1"/>
    <property type="molecule type" value="Genomic_DNA"/>
</dbReference>
<protein>
    <submittedName>
        <fullName evidence="1">Uncharacterized protein</fullName>
    </submittedName>
</protein>
<gene>
    <name evidence="1" type="ORF">MLD38_007943</name>
</gene>
<evidence type="ECO:0000313" key="2">
    <source>
        <dbReference type="Proteomes" id="UP001057402"/>
    </source>
</evidence>